<evidence type="ECO:0000313" key="9">
    <source>
        <dbReference type="EMBL" id="TVP40937.1"/>
    </source>
</evidence>
<dbReference type="EMBL" id="VOAH01000005">
    <property type="protein sequence ID" value="TVP40937.1"/>
    <property type="molecule type" value="Genomic_DNA"/>
</dbReference>
<keyword evidence="10" id="KW-1185">Reference proteome</keyword>
<dbReference type="Proteomes" id="UP000315289">
    <property type="component" value="Unassembled WGS sequence"/>
</dbReference>
<reference evidence="9 10" key="1">
    <citation type="journal article" date="2019" name="Front. Microbiol.">
        <title>Ammonia Oxidation by the Arctic Terrestrial Thaumarchaeote Candidatus Nitrosocosmicus arcticus Is Stimulated by Increasing Temperatures.</title>
        <authorList>
            <person name="Alves R.J.E."/>
            <person name="Kerou M."/>
            <person name="Zappe A."/>
            <person name="Bittner R."/>
            <person name="Abby S.S."/>
            <person name="Schmidt H.A."/>
            <person name="Pfeifer K."/>
            <person name="Schleper C."/>
        </authorList>
    </citation>
    <scope>NUCLEOTIDE SEQUENCE [LARGE SCALE GENOMIC DNA]</scope>
    <source>
        <strain evidence="9 10">Kfb</strain>
    </source>
</reference>
<gene>
    <name evidence="9" type="ORF">NARC_50118</name>
</gene>
<feature type="domain" description="YetF C-terminal" evidence="8">
    <location>
        <begin position="100"/>
        <end position="169"/>
    </location>
</feature>
<dbReference type="InterPro" id="IPR007353">
    <property type="entry name" value="DUF421"/>
</dbReference>
<dbReference type="GO" id="GO:0005886">
    <property type="term" value="C:plasma membrane"/>
    <property type="evidence" value="ECO:0007669"/>
    <property type="project" value="UniProtKB-SubCell"/>
</dbReference>
<evidence type="ECO:0000256" key="6">
    <source>
        <dbReference type="ARBA" id="ARBA00023136"/>
    </source>
</evidence>
<name>A0A557SWE3_9ARCH</name>
<dbReference type="PANTHER" id="PTHR34582">
    <property type="entry name" value="UPF0702 TRANSMEMBRANE PROTEIN YCAP"/>
    <property type="match status" value="1"/>
</dbReference>
<feature type="transmembrane region" description="Helical" evidence="7">
    <location>
        <begin position="52"/>
        <end position="71"/>
    </location>
</feature>
<keyword evidence="5 7" id="KW-1133">Transmembrane helix</keyword>
<sequence>MDIVTSFLEYLNTALSFEPALTLSIIMRTLIVSGIILFVIKWIGSKGVNQLTAYQLIIILSLGNIVAEPMLNNDAPILSMVTVVVIIIVLFKLLDYVSAKNKRMEKIINPDVIELVKDGQMDEEGMIKARIGMKEYQSFMRLAGIRDIQEIDISNLEINGQISFIKKERHG</sequence>
<accession>A0A557SWE3</accession>
<evidence type="ECO:0000256" key="3">
    <source>
        <dbReference type="ARBA" id="ARBA00022475"/>
    </source>
</evidence>
<evidence type="ECO:0000256" key="4">
    <source>
        <dbReference type="ARBA" id="ARBA00022692"/>
    </source>
</evidence>
<evidence type="ECO:0000313" key="10">
    <source>
        <dbReference type="Proteomes" id="UP000315289"/>
    </source>
</evidence>
<keyword evidence="4 7" id="KW-0812">Transmembrane</keyword>
<evidence type="ECO:0000256" key="7">
    <source>
        <dbReference type="SAM" id="Phobius"/>
    </source>
</evidence>
<evidence type="ECO:0000259" key="8">
    <source>
        <dbReference type="Pfam" id="PF04239"/>
    </source>
</evidence>
<dbReference type="RefSeq" id="WP_144729721.1">
    <property type="nucleotide sequence ID" value="NZ_ML675581.1"/>
</dbReference>
<dbReference type="Pfam" id="PF04239">
    <property type="entry name" value="DUF421"/>
    <property type="match status" value="1"/>
</dbReference>
<evidence type="ECO:0000256" key="1">
    <source>
        <dbReference type="ARBA" id="ARBA00004651"/>
    </source>
</evidence>
<keyword evidence="6 7" id="KW-0472">Membrane</keyword>
<organism evidence="9 10">
    <name type="scientific">Candidatus Nitrosocosmicus arcticus</name>
    <dbReference type="NCBI Taxonomy" id="2035267"/>
    <lineage>
        <taxon>Archaea</taxon>
        <taxon>Nitrososphaerota</taxon>
        <taxon>Nitrososphaeria</taxon>
        <taxon>Nitrososphaerales</taxon>
        <taxon>Nitrososphaeraceae</taxon>
        <taxon>Candidatus Nitrosocosmicus</taxon>
    </lineage>
</organism>
<dbReference type="AlphaFoldDB" id="A0A557SWE3"/>
<protein>
    <recommendedName>
        <fullName evidence="8">YetF C-terminal domain-containing protein</fullName>
    </recommendedName>
</protein>
<dbReference type="PANTHER" id="PTHR34582:SF6">
    <property type="entry name" value="UPF0702 TRANSMEMBRANE PROTEIN YCAP"/>
    <property type="match status" value="1"/>
</dbReference>
<comment type="subcellular location">
    <subcellularLocation>
        <location evidence="1">Cell membrane</location>
        <topology evidence="1">Multi-pass membrane protein</topology>
    </subcellularLocation>
</comment>
<comment type="similarity">
    <text evidence="2">Belongs to the UPF0702 family.</text>
</comment>
<evidence type="ECO:0000256" key="5">
    <source>
        <dbReference type="ARBA" id="ARBA00022989"/>
    </source>
</evidence>
<dbReference type="OrthoDB" id="376611at2157"/>
<dbReference type="InterPro" id="IPR023090">
    <property type="entry name" value="UPF0702_alpha/beta_dom_sf"/>
</dbReference>
<comment type="caution">
    <text evidence="9">The sequence shown here is derived from an EMBL/GenBank/DDBJ whole genome shotgun (WGS) entry which is preliminary data.</text>
</comment>
<feature type="transmembrane region" description="Helical" evidence="7">
    <location>
        <begin position="20"/>
        <end position="40"/>
    </location>
</feature>
<keyword evidence="3" id="KW-1003">Cell membrane</keyword>
<proteinExistence type="inferred from homology"/>
<evidence type="ECO:0000256" key="2">
    <source>
        <dbReference type="ARBA" id="ARBA00006448"/>
    </source>
</evidence>
<feature type="transmembrane region" description="Helical" evidence="7">
    <location>
        <begin position="77"/>
        <end position="97"/>
    </location>
</feature>
<dbReference type="Gene3D" id="3.30.240.20">
    <property type="entry name" value="bsu07140 like domains"/>
    <property type="match status" value="1"/>
</dbReference>